<evidence type="ECO:0000256" key="1">
    <source>
        <dbReference type="SAM" id="Phobius"/>
    </source>
</evidence>
<evidence type="ECO:0000313" key="2">
    <source>
        <dbReference type="EMBL" id="MBS4200866.1"/>
    </source>
</evidence>
<proteinExistence type="predicted"/>
<keyword evidence="1" id="KW-0472">Membrane</keyword>
<keyword evidence="1" id="KW-0812">Transmembrane</keyword>
<gene>
    <name evidence="2" type="ORF">KHA93_14615</name>
</gene>
<comment type="caution">
    <text evidence="2">The sequence shown here is derived from an EMBL/GenBank/DDBJ whole genome shotgun (WGS) entry which is preliminary data.</text>
</comment>
<accession>A0A942TQ67</accession>
<keyword evidence="1" id="KW-1133">Transmembrane helix</keyword>
<dbReference type="AlphaFoldDB" id="A0A942TQ67"/>
<dbReference type="Pfam" id="PF10852">
    <property type="entry name" value="DUF2651"/>
    <property type="match status" value="1"/>
</dbReference>
<feature type="transmembrane region" description="Helical" evidence="1">
    <location>
        <begin position="57"/>
        <end position="79"/>
    </location>
</feature>
<evidence type="ECO:0000313" key="3">
    <source>
        <dbReference type="Proteomes" id="UP000682713"/>
    </source>
</evidence>
<feature type="transmembrane region" description="Helical" evidence="1">
    <location>
        <begin position="6"/>
        <end position="22"/>
    </location>
</feature>
<dbReference type="RefSeq" id="WP_213111399.1">
    <property type="nucleotide sequence ID" value="NZ_JAGYPJ010000001.1"/>
</dbReference>
<reference evidence="2 3" key="1">
    <citation type="submission" date="2021-05" db="EMBL/GenBank/DDBJ databases">
        <title>Novel Bacillus species.</title>
        <authorList>
            <person name="Liu G."/>
        </authorList>
    </citation>
    <scope>NUCLEOTIDE SEQUENCE [LARGE SCALE GENOMIC DNA]</scope>
    <source>
        <strain evidence="2 3">FJAT-49732</strain>
    </source>
</reference>
<dbReference type="InterPro" id="IPR020258">
    <property type="entry name" value="Uncharacterised_YbeF"/>
</dbReference>
<dbReference type="Proteomes" id="UP000682713">
    <property type="component" value="Unassembled WGS sequence"/>
</dbReference>
<protein>
    <submittedName>
        <fullName evidence="2">DUF2651 family protein</fullName>
    </submittedName>
</protein>
<sequence length="85" mass="9493">MWEIPFYAILAPIITILLSLFCSMKLRNYYLAPLIIFAGLNVLTIVLPMVQNVGWQALFGWAAFYTVVSLMISLIVKLVSAKIAA</sequence>
<dbReference type="EMBL" id="JAGYPJ010000001">
    <property type="protein sequence ID" value="MBS4200866.1"/>
    <property type="molecule type" value="Genomic_DNA"/>
</dbReference>
<feature type="transmembrane region" description="Helical" evidence="1">
    <location>
        <begin position="29"/>
        <end position="51"/>
    </location>
</feature>
<name>A0A942TQ67_9BACI</name>
<organism evidence="2 3">
    <name type="scientific">Lederbergia citrisecunda</name>
    <dbReference type="NCBI Taxonomy" id="2833583"/>
    <lineage>
        <taxon>Bacteria</taxon>
        <taxon>Bacillati</taxon>
        <taxon>Bacillota</taxon>
        <taxon>Bacilli</taxon>
        <taxon>Bacillales</taxon>
        <taxon>Bacillaceae</taxon>
        <taxon>Lederbergia</taxon>
    </lineage>
</organism>
<keyword evidence="3" id="KW-1185">Reference proteome</keyword>